<protein>
    <submittedName>
        <fullName evidence="3">Uncharacterized protein</fullName>
    </submittedName>
</protein>
<feature type="region of interest" description="Disordered" evidence="1">
    <location>
        <begin position="1"/>
        <end position="59"/>
    </location>
</feature>
<dbReference type="Pfam" id="PF11915">
    <property type="entry name" value="DUF3433"/>
    <property type="match status" value="2"/>
</dbReference>
<keyword evidence="2" id="KW-1133">Transmembrane helix</keyword>
<evidence type="ECO:0000313" key="3">
    <source>
        <dbReference type="EMBL" id="THW12878.1"/>
    </source>
</evidence>
<feature type="compositionally biased region" description="Polar residues" evidence="1">
    <location>
        <begin position="26"/>
        <end position="52"/>
    </location>
</feature>
<keyword evidence="2" id="KW-0472">Membrane</keyword>
<evidence type="ECO:0000256" key="1">
    <source>
        <dbReference type="SAM" id="MobiDB-lite"/>
    </source>
</evidence>
<name>A0A4S8VMM4_AURPU</name>
<dbReference type="PANTHER" id="PTHR37544:SF1">
    <property type="entry name" value="PHOSPHORIBOSYLAMINOIMIDAZOLE-SUCCINOCARBOXAMIDE SYNTHASE"/>
    <property type="match status" value="1"/>
</dbReference>
<dbReference type="EMBL" id="QZAJ01000259">
    <property type="protein sequence ID" value="THW12878.1"/>
    <property type="molecule type" value="Genomic_DNA"/>
</dbReference>
<sequence>MDPANRKAVPGAAERSDVTLDPYPQSHRTISISRSWSPAVSERLSTVSPSSRDTVDQDEQIRDHLIPSDLVDDDYQAQSSANPEQTINSQDNAVKTSADHGQTASTEISPEKPILLVHEHPTDLQCWNPIWLRKPAILAFAFITLACMISVVTLYLISESRNGLGHHTGINHYTWRYGPTAGKKTCFRSATKLKLAVITIVVILWSQLDRSCKLLAPWHSMSRQVAPANRTVCLDYLFAFQPVALYQALRLGDWAVLCTGIGSILLKLSIVVSTGLLLTRPATVTTSSLNILLTNDFQTDKIQDILANTNAGETITGIHTNQQPYPNWTTETATTQSFIIPDNVRLPSEYMLKTSLNAFMVGLMCEVATMRITPRSGKSPNQDSNFNATIESRSCTISVSNMPRMDPTQLYDFLPDLPAENFVSNSSLVQCENKGVDDERLMMFLTMSNRNLEITNSSAIICRPDYTLGLFEVEYKNAATDLEDEVSLLTQVGASNYPFNAEQRMKLNNAIYNSTGAFLPLHNSDTITEAQASDSRILCVVLIFVRPWNVVQRRPASAAEILSICMPSTSLRASLQGSGHLSDADTQQRLTGYNFSSEKTGQDILHPFVVEVSKQPSAIESARETQEKSRSISWWRPWGTKLATKVAVILLPLACIAVLQFLQAKSNDHHGFVRLPNSKQRNFEIANYATQYLPAAIMVSTKLLFGGLEDVVNVFAPFVPLKNAHKSETKTQSKKTTWLPSWLRKSDDNSYDTLQGCSPHTLGYQVYGRISFLALISAVKRKYWAVVFVSLTALLSPFLTIIVSGLYTFEQTSMVYPISTSKTTTFNLTWPRSWQGNDDDAGLRLIQIWDHNASYPLWTYGDVALPKVDIEHQNLPFTNTSAGLNTRLNAILPGVKSRLDCVPTSNRTVFSAPKFEQFSRTGPSTLDIRVPVNVLNTCLGHPMPNMLTMNLTFSVYDEETYVAQITNVHIFQPANSAINVTITPDRLAGGFRDPDNGEECPSLAFYIAKWSPLPESGDYQLDFTALSCRQVVDEVQVNTTLLYPAMEFDPQAPPVVLEGVTTNVVDATHNGSVKTWQVGFQFDAWDTSQRSVTAGPISTKTFHVSRFYQMVVNGSKDIAPTSLDDMIGDGNIEAFSQATQRVYGMYMAQVFSGMKQDLQTPVNIQATIEAMTEWRVLQHEPSKIVLQIILAIMAACAILTWIFMDTKEVLPHNPCTIAGMASLFADSSLWAEGASKEMPRQDVNGREVYGDYGVSLGWHDRFVIDGEEGTESTPDKYFGIDKSHVPNQ</sequence>
<reference evidence="3 4" key="1">
    <citation type="submission" date="2018-10" db="EMBL/GenBank/DDBJ databases">
        <title>Fifty Aureobasidium pullulans genomes reveal a recombining polyextremotolerant generalist.</title>
        <authorList>
            <person name="Gostincar C."/>
            <person name="Turk M."/>
            <person name="Zajc J."/>
            <person name="Gunde-Cimerman N."/>
        </authorList>
    </citation>
    <scope>NUCLEOTIDE SEQUENCE [LARGE SCALE GENOMIC DNA]</scope>
    <source>
        <strain evidence="3 4">EXF-11318</strain>
    </source>
</reference>
<dbReference type="Proteomes" id="UP000308014">
    <property type="component" value="Unassembled WGS sequence"/>
</dbReference>
<gene>
    <name evidence="3" type="ORF">D6D24_06347</name>
</gene>
<organism evidence="3 4">
    <name type="scientific">Aureobasidium pullulans</name>
    <name type="common">Black yeast</name>
    <name type="synonym">Pullularia pullulans</name>
    <dbReference type="NCBI Taxonomy" id="5580"/>
    <lineage>
        <taxon>Eukaryota</taxon>
        <taxon>Fungi</taxon>
        <taxon>Dikarya</taxon>
        <taxon>Ascomycota</taxon>
        <taxon>Pezizomycotina</taxon>
        <taxon>Dothideomycetes</taxon>
        <taxon>Dothideomycetidae</taxon>
        <taxon>Dothideales</taxon>
        <taxon>Saccotheciaceae</taxon>
        <taxon>Aureobasidium</taxon>
    </lineage>
</organism>
<evidence type="ECO:0000256" key="2">
    <source>
        <dbReference type="SAM" id="Phobius"/>
    </source>
</evidence>
<feature type="transmembrane region" description="Helical" evidence="2">
    <location>
        <begin position="1184"/>
        <end position="1204"/>
    </location>
</feature>
<feature type="region of interest" description="Disordered" evidence="1">
    <location>
        <begin position="76"/>
        <end position="106"/>
    </location>
</feature>
<accession>A0A4S8VMM4</accession>
<dbReference type="PANTHER" id="PTHR37544">
    <property type="entry name" value="SPRAY-RELATED"/>
    <property type="match status" value="1"/>
</dbReference>
<evidence type="ECO:0000313" key="4">
    <source>
        <dbReference type="Proteomes" id="UP000308014"/>
    </source>
</evidence>
<dbReference type="InterPro" id="IPR021840">
    <property type="entry name" value="DUF3433"/>
</dbReference>
<proteinExistence type="predicted"/>
<feature type="transmembrane region" description="Helical" evidence="2">
    <location>
        <begin position="136"/>
        <end position="157"/>
    </location>
</feature>
<keyword evidence="2" id="KW-0812">Transmembrane</keyword>
<comment type="caution">
    <text evidence="3">The sequence shown here is derived from an EMBL/GenBank/DDBJ whole genome shotgun (WGS) entry which is preliminary data.</text>
</comment>
<feature type="transmembrane region" description="Helical" evidence="2">
    <location>
        <begin position="783"/>
        <end position="809"/>
    </location>
</feature>